<keyword evidence="5" id="KW-0862">Zinc</keyword>
<dbReference type="AlphaFoldDB" id="A0A1W1CL80"/>
<protein>
    <submittedName>
        <fullName evidence="7">Deacetylases, including yeast histone deacetylase and acetoin utilization protein</fullName>
    </submittedName>
</protein>
<comment type="similarity">
    <text evidence="2">Belongs to the histone deacetylase family.</text>
</comment>
<dbReference type="GO" id="GO:0040029">
    <property type="term" value="P:epigenetic regulation of gene expression"/>
    <property type="evidence" value="ECO:0007669"/>
    <property type="project" value="TreeGrafter"/>
</dbReference>
<dbReference type="GO" id="GO:0004407">
    <property type="term" value="F:histone deacetylase activity"/>
    <property type="evidence" value="ECO:0007669"/>
    <property type="project" value="TreeGrafter"/>
</dbReference>
<comment type="cofactor">
    <cofactor evidence="1">
        <name>Zn(2+)</name>
        <dbReference type="ChEBI" id="CHEBI:29105"/>
    </cofactor>
</comment>
<dbReference type="InterPro" id="IPR023801">
    <property type="entry name" value="His_deacetylse_dom"/>
</dbReference>
<gene>
    <name evidence="7" type="ORF">MNB_SM-4-1199</name>
</gene>
<evidence type="ECO:0000256" key="3">
    <source>
        <dbReference type="ARBA" id="ARBA00022723"/>
    </source>
</evidence>
<accession>A0A1W1CL80</accession>
<keyword evidence="3" id="KW-0479">Metal-binding</keyword>
<proteinExistence type="inferred from homology"/>
<dbReference type="InterPro" id="IPR037138">
    <property type="entry name" value="His_deacetylse_dom_sf"/>
</dbReference>
<dbReference type="EMBL" id="FPHF01000092">
    <property type="protein sequence ID" value="SFV66457.1"/>
    <property type="molecule type" value="Genomic_DNA"/>
</dbReference>
<evidence type="ECO:0000256" key="5">
    <source>
        <dbReference type="ARBA" id="ARBA00022833"/>
    </source>
</evidence>
<dbReference type="SUPFAM" id="SSF52768">
    <property type="entry name" value="Arginase/deacetylase"/>
    <property type="match status" value="1"/>
</dbReference>
<dbReference type="InterPro" id="IPR023696">
    <property type="entry name" value="Ureohydrolase_dom_sf"/>
</dbReference>
<dbReference type="PANTHER" id="PTHR10625">
    <property type="entry name" value="HISTONE DEACETYLASE HDAC1-RELATED"/>
    <property type="match status" value="1"/>
</dbReference>
<evidence type="ECO:0000259" key="6">
    <source>
        <dbReference type="Pfam" id="PF00850"/>
    </source>
</evidence>
<evidence type="ECO:0000256" key="4">
    <source>
        <dbReference type="ARBA" id="ARBA00022801"/>
    </source>
</evidence>
<evidence type="ECO:0000256" key="1">
    <source>
        <dbReference type="ARBA" id="ARBA00001947"/>
    </source>
</evidence>
<dbReference type="Gene3D" id="3.40.800.20">
    <property type="entry name" value="Histone deacetylase domain"/>
    <property type="match status" value="1"/>
</dbReference>
<keyword evidence="4" id="KW-0378">Hydrolase</keyword>
<dbReference type="PANTHER" id="PTHR10625:SF17">
    <property type="entry name" value="HISTONE DEACETYLASE 8"/>
    <property type="match status" value="1"/>
</dbReference>
<feature type="domain" description="Histone deacetylase" evidence="6">
    <location>
        <begin position="5"/>
        <end position="257"/>
    </location>
</feature>
<dbReference type="GO" id="GO:0046872">
    <property type="term" value="F:metal ion binding"/>
    <property type="evidence" value="ECO:0007669"/>
    <property type="project" value="UniProtKB-KW"/>
</dbReference>
<reference evidence="7" key="1">
    <citation type="submission" date="2016-10" db="EMBL/GenBank/DDBJ databases">
        <authorList>
            <person name="de Groot N.N."/>
        </authorList>
    </citation>
    <scope>NUCLEOTIDE SEQUENCE</scope>
</reference>
<evidence type="ECO:0000313" key="7">
    <source>
        <dbReference type="EMBL" id="SFV66457.1"/>
    </source>
</evidence>
<dbReference type="GO" id="GO:0016787">
    <property type="term" value="F:hydrolase activity"/>
    <property type="evidence" value="ECO:0007669"/>
    <property type="project" value="UniProtKB-KW"/>
</dbReference>
<name>A0A1W1CL80_9ZZZZ</name>
<dbReference type="PRINTS" id="PR01270">
    <property type="entry name" value="HDASUPER"/>
</dbReference>
<evidence type="ECO:0000256" key="2">
    <source>
        <dbReference type="ARBA" id="ARBA00005947"/>
    </source>
</evidence>
<dbReference type="Pfam" id="PF00850">
    <property type="entry name" value="Hist_deacetyl"/>
    <property type="match status" value="1"/>
</dbReference>
<sequence>MADIAVREIHDDDYVDFLLDISKEIEGEEEYVPPIFREDLRQAPLYFRGGMYCTEIGTPIGKDCLEASKYILENDNSAFVLTRPPGHHAGKRRYGGYCFFNNAYLAANEFVKNGKKVAVLDIDYHIGDGSIEFATKEAPYHSLHANVWRNYPYVDAAFEVKNEFVTLKEFKTGISGEVYVEYVREFVTNALKNPTEIMILSLGFDTLGTDYTQDEYIYVKPENFRTIGEIFGSLKQEVLILLEGGYDSEYLELCAFELMSGFISKKSL</sequence>
<dbReference type="InterPro" id="IPR000286">
    <property type="entry name" value="HDACs"/>
</dbReference>
<organism evidence="7">
    <name type="scientific">hydrothermal vent metagenome</name>
    <dbReference type="NCBI Taxonomy" id="652676"/>
    <lineage>
        <taxon>unclassified sequences</taxon>
        <taxon>metagenomes</taxon>
        <taxon>ecological metagenomes</taxon>
    </lineage>
</organism>